<evidence type="ECO:0000313" key="2">
    <source>
        <dbReference type="Proteomes" id="UP000294881"/>
    </source>
</evidence>
<name>A0A4R2GWU4_9HYPH</name>
<protein>
    <submittedName>
        <fullName evidence="1">Uncharacterized protein</fullName>
    </submittedName>
</protein>
<gene>
    <name evidence="1" type="ORF">EV666_102312</name>
</gene>
<evidence type="ECO:0000313" key="1">
    <source>
        <dbReference type="EMBL" id="TCO15333.1"/>
    </source>
</evidence>
<proteinExistence type="predicted"/>
<dbReference type="AlphaFoldDB" id="A0A4R2GWU4"/>
<dbReference type="Proteomes" id="UP000294881">
    <property type="component" value="Unassembled WGS sequence"/>
</dbReference>
<organism evidence="1 2">
    <name type="scientific">Camelimonas lactis</name>
    <dbReference type="NCBI Taxonomy" id="659006"/>
    <lineage>
        <taxon>Bacteria</taxon>
        <taxon>Pseudomonadati</taxon>
        <taxon>Pseudomonadota</taxon>
        <taxon>Alphaproteobacteria</taxon>
        <taxon>Hyphomicrobiales</taxon>
        <taxon>Chelatococcaceae</taxon>
        <taxon>Camelimonas</taxon>
    </lineage>
</organism>
<comment type="caution">
    <text evidence="1">The sequence shown here is derived from an EMBL/GenBank/DDBJ whole genome shotgun (WGS) entry which is preliminary data.</text>
</comment>
<sequence length="35" mass="3690">MIRFPARRSLPKRSLPRSVLGVAAAVSLAAPLIAC</sequence>
<dbReference type="EMBL" id="SLWL01000002">
    <property type="protein sequence ID" value="TCO15333.1"/>
    <property type="molecule type" value="Genomic_DNA"/>
</dbReference>
<accession>A0A4R2GWU4</accession>
<reference evidence="1 2" key="1">
    <citation type="submission" date="2019-03" db="EMBL/GenBank/DDBJ databases">
        <title>Genomic Encyclopedia of Type Strains, Phase IV (KMG-IV): sequencing the most valuable type-strain genomes for metagenomic binning, comparative biology and taxonomic classification.</title>
        <authorList>
            <person name="Goeker M."/>
        </authorList>
    </citation>
    <scope>NUCLEOTIDE SEQUENCE [LARGE SCALE GENOMIC DNA]</scope>
    <source>
        <strain evidence="1 2">DSM 22958</strain>
    </source>
</reference>
<keyword evidence="2" id="KW-1185">Reference proteome</keyword>